<evidence type="ECO:0000313" key="2">
    <source>
        <dbReference type="EMBL" id="MBO7748564.1"/>
    </source>
</evidence>
<keyword evidence="1" id="KW-0812">Transmembrane</keyword>
<feature type="transmembrane region" description="Helical" evidence="1">
    <location>
        <begin position="148"/>
        <end position="172"/>
    </location>
</feature>
<dbReference type="Pfam" id="PF11193">
    <property type="entry name" value="DUF2812"/>
    <property type="match status" value="1"/>
</dbReference>
<keyword evidence="3" id="KW-1185">Reference proteome</keyword>
<dbReference type="InterPro" id="IPR021359">
    <property type="entry name" value="DUF2812"/>
</dbReference>
<organism evidence="2 3">
    <name type="scientific">Paenibacillus artemisiicola</name>
    <dbReference type="NCBI Taxonomy" id="1172618"/>
    <lineage>
        <taxon>Bacteria</taxon>
        <taxon>Bacillati</taxon>
        <taxon>Bacillota</taxon>
        <taxon>Bacilli</taxon>
        <taxon>Bacillales</taxon>
        <taxon>Paenibacillaceae</taxon>
        <taxon>Paenibacillus</taxon>
    </lineage>
</organism>
<dbReference type="RefSeq" id="WP_208851115.1">
    <property type="nucleotide sequence ID" value="NZ_JAGGDJ010000063.1"/>
</dbReference>
<proteinExistence type="predicted"/>
<accession>A0ABS3WJQ7</accession>
<reference evidence="2 3" key="1">
    <citation type="submission" date="2021-03" db="EMBL/GenBank/DDBJ databases">
        <title>Paenibacillus artemisicola MWE-103 whole genome sequence.</title>
        <authorList>
            <person name="Ham Y.J."/>
        </authorList>
    </citation>
    <scope>NUCLEOTIDE SEQUENCE [LARGE SCALE GENOMIC DNA]</scope>
    <source>
        <strain evidence="2 3">MWE-103</strain>
    </source>
</reference>
<protein>
    <submittedName>
        <fullName evidence="2">DUF2812 domain-containing protein</fullName>
    </submittedName>
</protein>
<keyword evidence="1" id="KW-1133">Transmembrane helix</keyword>
<name>A0ABS3WJQ7_9BACL</name>
<dbReference type="Proteomes" id="UP000670947">
    <property type="component" value="Unassembled WGS sequence"/>
</dbReference>
<keyword evidence="1" id="KW-0472">Membrane</keyword>
<sequence length="183" mass="20954">MAVETVKKTHLWMSWQYEQEEDWVNAMSAQGLHLRRAGVVRSTFERDASSRYTYRLDYQPGLGKGEKLASYLELYRDAGWEHAGSFAGVWFYFRRPWQPGESPRLYTDRDSLVAHYKRIRGVMAVMLPINAMLLCVNGVNLLPRMSGHLWGIVVPVLAIYAAIFALLGIGIAKMSRKIKEIES</sequence>
<dbReference type="EMBL" id="JAGGDJ010000063">
    <property type="protein sequence ID" value="MBO7748564.1"/>
    <property type="molecule type" value="Genomic_DNA"/>
</dbReference>
<gene>
    <name evidence="2" type="ORF">I8J29_30750</name>
</gene>
<feature type="transmembrane region" description="Helical" evidence="1">
    <location>
        <begin position="121"/>
        <end position="142"/>
    </location>
</feature>
<evidence type="ECO:0000313" key="3">
    <source>
        <dbReference type="Proteomes" id="UP000670947"/>
    </source>
</evidence>
<evidence type="ECO:0000256" key="1">
    <source>
        <dbReference type="SAM" id="Phobius"/>
    </source>
</evidence>
<comment type="caution">
    <text evidence="2">The sequence shown here is derived from an EMBL/GenBank/DDBJ whole genome shotgun (WGS) entry which is preliminary data.</text>
</comment>